<reference evidence="1 2" key="1">
    <citation type="submission" date="2020-01" db="EMBL/GenBank/DDBJ databases">
        <authorList>
            <person name="Kim M.K."/>
        </authorList>
    </citation>
    <scope>NUCLEOTIDE SEQUENCE [LARGE SCALE GENOMIC DNA]</scope>
    <source>
        <strain evidence="1 2">172606-1</strain>
    </source>
</reference>
<dbReference type="AlphaFoldDB" id="A0A6C0GLC9"/>
<proteinExistence type="predicted"/>
<evidence type="ECO:0000313" key="1">
    <source>
        <dbReference type="EMBL" id="QHT68450.1"/>
    </source>
</evidence>
<accession>A0A6C0GLC9</accession>
<gene>
    <name evidence="1" type="ORF">GXP67_18280</name>
</gene>
<organism evidence="1 2">
    <name type="scientific">Rhodocytophaga rosea</name>
    <dbReference type="NCBI Taxonomy" id="2704465"/>
    <lineage>
        <taxon>Bacteria</taxon>
        <taxon>Pseudomonadati</taxon>
        <taxon>Bacteroidota</taxon>
        <taxon>Cytophagia</taxon>
        <taxon>Cytophagales</taxon>
        <taxon>Rhodocytophagaceae</taxon>
        <taxon>Rhodocytophaga</taxon>
    </lineage>
</organism>
<name>A0A6C0GLC9_9BACT</name>
<sequence>MKILYLIVFNYLAFNKDYFRLRYSTESTATDSACLCYIGVNTPTTVVFQYPFRHLSKLSRTGRK</sequence>
<dbReference type="KEGG" id="rhoz:GXP67_18280"/>
<evidence type="ECO:0000313" key="2">
    <source>
        <dbReference type="Proteomes" id="UP000480178"/>
    </source>
</evidence>
<keyword evidence="2" id="KW-1185">Reference proteome</keyword>
<dbReference type="EMBL" id="CP048222">
    <property type="protein sequence ID" value="QHT68450.1"/>
    <property type="molecule type" value="Genomic_DNA"/>
</dbReference>
<protein>
    <submittedName>
        <fullName evidence="1">Uncharacterized protein</fullName>
    </submittedName>
</protein>
<dbReference type="Proteomes" id="UP000480178">
    <property type="component" value="Chromosome"/>
</dbReference>
<dbReference type="RefSeq" id="WP_162444462.1">
    <property type="nucleotide sequence ID" value="NZ_CP048222.1"/>
</dbReference>